<dbReference type="CDD" id="cd13844">
    <property type="entry name" value="CuRO_1_BOD_CotA_like"/>
    <property type="match status" value="1"/>
</dbReference>
<keyword evidence="6" id="KW-0256">Endoplasmic reticulum</keyword>
<evidence type="ECO:0000256" key="10">
    <source>
        <dbReference type="ARBA" id="ARBA00023180"/>
    </source>
</evidence>
<evidence type="ECO:0000313" key="11">
    <source>
        <dbReference type="Proteomes" id="UP000189703"/>
    </source>
</evidence>
<comment type="similarity">
    <text evidence="3">Belongs to the multicopper oxidase family.</text>
</comment>
<dbReference type="FunFam" id="2.60.40.420:FF:000081">
    <property type="entry name" value="Spore coat protein A"/>
    <property type="match status" value="1"/>
</dbReference>
<comment type="cofactor">
    <cofactor evidence="1">
        <name>Cu cation</name>
        <dbReference type="ChEBI" id="CHEBI:23378"/>
    </cofactor>
</comment>
<dbReference type="InterPro" id="IPR011707">
    <property type="entry name" value="Cu-oxidase-like_N"/>
</dbReference>
<comment type="subcellular location">
    <subcellularLocation>
        <location evidence="2">Endoplasmic reticulum membrane</location>
        <topology evidence="2">Peripheral membrane protein</topology>
    </subcellularLocation>
</comment>
<keyword evidence="10" id="KW-0325">Glycoprotein</keyword>
<evidence type="ECO:0000256" key="6">
    <source>
        <dbReference type="ARBA" id="ARBA00022824"/>
    </source>
</evidence>
<keyword evidence="4" id="KW-0479">Metal-binding</keyword>
<dbReference type="PROSITE" id="PS00080">
    <property type="entry name" value="MULTICOPPER_OXIDASE2"/>
    <property type="match status" value="1"/>
</dbReference>
<dbReference type="PANTHER" id="PTHR48461:SF1">
    <property type="entry name" value="MULTICOPPER OXIDASE LPR1-LIKE"/>
    <property type="match status" value="1"/>
</dbReference>
<dbReference type="InterPro" id="IPR011706">
    <property type="entry name" value="Cu-oxidase_C"/>
</dbReference>
<organism evidence="11 12">
    <name type="scientific">Nelumbo nucifera</name>
    <name type="common">Sacred lotus</name>
    <dbReference type="NCBI Taxonomy" id="4432"/>
    <lineage>
        <taxon>Eukaryota</taxon>
        <taxon>Viridiplantae</taxon>
        <taxon>Streptophyta</taxon>
        <taxon>Embryophyta</taxon>
        <taxon>Tracheophyta</taxon>
        <taxon>Spermatophyta</taxon>
        <taxon>Magnoliopsida</taxon>
        <taxon>Proteales</taxon>
        <taxon>Nelumbonaceae</taxon>
        <taxon>Nelumbo</taxon>
    </lineage>
</organism>
<evidence type="ECO:0000256" key="9">
    <source>
        <dbReference type="ARBA" id="ARBA00023136"/>
    </source>
</evidence>
<evidence type="ECO:0000256" key="1">
    <source>
        <dbReference type="ARBA" id="ARBA00001935"/>
    </source>
</evidence>
<keyword evidence="8" id="KW-0186">Copper</keyword>
<dbReference type="OrthoDB" id="262547at2759"/>
<evidence type="ECO:0000313" key="12">
    <source>
        <dbReference type="RefSeq" id="XP_010258781.1"/>
    </source>
</evidence>
<dbReference type="InterPro" id="IPR001117">
    <property type="entry name" value="Cu-oxidase_2nd"/>
</dbReference>
<dbReference type="Pfam" id="PF07732">
    <property type="entry name" value="Cu-oxidase_3"/>
    <property type="match status" value="1"/>
</dbReference>
<proteinExistence type="inferred from homology"/>
<name>A0A1U8AAT8_NELNU</name>
<dbReference type="InterPro" id="IPR052152">
    <property type="entry name" value="LPR1/LPR2"/>
</dbReference>
<keyword evidence="5" id="KW-0732">Signal</keyword>
<evidence type="ECO:0000256" key="3">
    <source>
        <dbReference type="ARBA" id="ARBA00010609"/>
    </source>
</evidence>
<dbReference type="GO" id="GO:0005789">
    <property type="term" value="C:endoplasmic reticulum membrane"/>
    <property type="evidence" value="ECO:0007669"/>
    <property type="project" value="UniProtKB-SubCell"/>
</dbReference>
<dbReference type="CDD" id="cd13868">
    <property type="entry name" value="CuRO_2_CotA_like"/>
    <property type="match status" value="1"/>
</dbReference>
<dbReference type="PANTHER" id="PTHR48461">
    <property type="entry name" value="MULTICOPPER OXIDASE LPR1-LIKE"/>
    <property type="match status" value="1"/>
</dbReference>
<dbReference type="GO" id="GO:0016491">
    <property type="term" value="F:oxidoreductase activity"/>
    <property type="evidence" value="ECO:0007669"/>
    <property type="project" value="UniProtKB-KW"/>
</dbReference>
<keyword evidence="7" id="KW-0560">Oxidoreductase</keyword>
<dbReference type="GeneID" id="104598402"/>
<gene>
    <name evidence="12" type="primary">LOC104598402</name>
</gene>
<dbReference type="KEGG" id="nnu:104598402"/>
<dbReference type="FunFam" id="2.60.40.420:FF:000087">
    <property type="entry name" value="Spore coat protein A"/>
    <property type="match status" value="1"/>
</dbReference>
<reference evidence="12" key="1">
    <citation type="submission" date="2025-08" db="UniProtKB">
        <authorList>
            <consortium name="RefSeq"/>
        </authorList>
    </citation>
    <scope>IDENTIFICATION</scope>
</reference>
<evidence type="ECO:0000256" key="2">
    <source>
        <dbReference type="ARBA" id="ARBA00004406"/>
    </source>
</evidence>
<dbReference type="AlphaFoldDB" id="A0A1U8AAT8"/>
<dbReference type="GO" id="GO:0016036">
    <property type="term" value="P:cellular response to phosphate starvation"/>
    <property type="evidence" value="ECO:0007669"/>
    <property type="project" value="InterPro"/>
</dbReference>
<sequence length="608" mass="66804">MFSSPLLLFSFGILTFSQRQVDNKKRMASELLLLARLSFLIIFTCSSAAPVTPTPITDTLLTQVAGSLQMFVDELPQMPKLLGYSNGAASPKPGSLTIGMYQTEWKFHRNLPPTTVFAFGTSEDAATVPGPTIEAIKGIPTSVTWQNNLPQTHILPWDPTIPTATAKQGGVPTVVHLHGGVHEPQHDGNPNAWFTSHFRETGSAWSKATYTYPNVQHSGNLWYHDHALGLTRVNILAGLIGAYNIRDPTLEASLNLPSGPEFDRNLMIFDRSFSRDGSLYINYTGIVPSIHPQWQPEYFGHAILVNGKAWPFMNVQKRKYRFRLTNAANARYFQLSLSNGLSFTQIGSDASYLPAPVQTQSILLSPSESADVVIDFSTSTATEIVMNNNAAYPNPTGSPVDNLNSKVMKFVNAPGNPRAPDSSKIPASLVNYKASTTDAAATTRYIVLYEYTTPSGSTTHLYINGKRYEDPVTETAKSGSTEIWEVINLTADNHPLHVHLATFQAIKIQQLSNQAQFTSCMTQNNDAVACNVASYLTGPLIDIPATEKTWKNTVKIPPGTQTTVVVKFNLVDTNSPFPFDATTQPGYVYHCHILDHEDNAMIRPLQLV</sequence>
<dbReference type="SUPFAM" id="SSF49503">
    <property type="entry name" value="Cupredoxins"/>
    <property type="match status" value="3"/>
</dbReference>
<keyword evidence="9" id="KW-0472">Membrane</keyword>
<dbReference type="Pfam" id="PF00394">
    <property type="entry name" value="Cu-oxidase"/>
    <property type="match status" value="1"/>
</dbReference>
<accession>A0A1U8AAT8</accession>
<dbReference type="Proteomes" id="UP000189703">
    <property type="component" value="Unplaced"/>
</dbReference>
<protein>
    <submittedName>
        <fullName evidence="12">Multicopper oxidase LPR1-like isoform X1</fullName>
    </submittedName>
</protein>
<dbReference type="RefSeq" id="XP_010258781.1">
    <property type="nucleotide sequence ID" value="XM_010260479.2"/>
</dbReference>
<dbReference type="GO" id="GO:0005507">
    <property type="term" value="F:copper ion binding"/>
    <property type="evidence" value="ECO:0007669"/>
    <property type="project" value="InterPro"/>
</dbReference>
<dbReference type="InterPro" id="IPR008972">
    <property type="entry name" value="Cupredoxin"/>
</dbReference>
<dbReference type="eggNOG" id="ENOG502QR4X">
    <property type="taxonomic scope" value="Eukaryota"/>
</dbReference>
<evidence type="ECO:0000256" key="5">
    <source>
        <dbReference type="ARBA" id="ARBA00022729"/>
    </source>
</evidence>
<evidence type="ECO:0000256" key="8">
    <source>
        <dbReference type="ARBA" id="ARBA00023008"/>
    </source>
</evidence>
<keyword evidence="11" id="KW-1185">Reference proteome</keyword>
<evidence type="ECO:0000256" key="7">
    <source>
        <dbReference type="ARBA" id="ARBA00023002"/>
    </source>
</evidence>
<dbReference type="OMA" id="MAWFTAG"/>
<evidence type="ECO:0000256" key="4">
    <source>
        <dbReference type="ARBA" id="ARBA00022723"/>
    </source>
</evidence>
<dbReference type="Gene3D" id="2.60.40.420">
    <property type="entry name" value="Cupredoxins - blue copper proteins"/>
    <property type="match status" value="3"/>
</dbReference>
<dbReference type="Pfam" id="PF07731">
    <property type="entry name" value="Cu-oxidase_2"/>
    <property type="match status" value="1"/>
</dbReference>
<dbReference type="InterPro" id="IPR002355">
    <property type="entry name" value="Cu_oxidase_Cu_BS"/>
</dbReference>